<protein>
    <submittedName>
        <fullName evidence="6">Glycosyltransferase</fullName>
        <ecNumber evidence="6">2.4.-.-</ecNumber>
    </submittedName>
</protein>
<dbReference type="Proteomes" id="UP001198402">
    <property type="component" value="Unassembled WGS sequence"/>
</dbReference>
<dbReference type="EC" id="2.4.-.-" evidence="6"/>
<feature type="domain" description="Glycosyltransferase 2-like" evidence="5">
    <location>
        <begin position="45"/>
        <end position="212"/>
    </location>
</feature>
<keyword evidence="4" id="KW-0812">Transmembrane</keyword>
<dbReference type="PANTHER" id="PTHR43630">
    <property type="entry name" value="POLY-BETA-1,6-N-ACETYL-D-GLUCOSAMINE SYNTHASE"/>
    <property type="match status" value="1"/>
</dbReference>
<keyword evidence="2 6" id="KW-0328">Glycosyltransferase</keyword>
<keyword evidence="3 6" id="KW-0808">Transferase</keyword>
<evidence type="ECO:0000313" key="6">
    <source>
        <dbReference type="EMBL" id="MCA0151785.1"/>
    </source>
</evidence>
<evidence type="ECO:0000256" key="2">
    <source>
        <dbReference type="ARBA" id="ARBA00022676"/>
    </source>
</evidence>
<dbReference type="InterPro" id="IPR001173">
    <property type="entry name" value="Glyco_trans_2-like"/>
</dbReference>
<evidence type="ECO:0000256" key="4">
    <source>
        <dbReference type="SAM" id="Phobius"/>
    </source>
</evidence>
<evidence type="ECO:0000256" key="1">
    <source>
        <dbReference type="ARBA" id="ARBA00006739"/>
    </source>
</evidence>
<keyword evidence="4" id="KW-0472">Membrane</keyword>
<feature type="transmembrane region" description="Helical" evidence="4">
    <location>
        <begin position="312"/>
        <end position="331"/>
    </location>
</feature>
<evidence type="ECO:0000256" key="3">
    <source>
        <dbReference type="ARBA" id="ARBA00022679"/>
    </source>
</evidence>
<feature type="transmembrane region" description="Helical" evidence="4">
    <location>
        <begin position="283"/>
        <end position="306"/>
    </location>
</feature>
<dbReference type="RefSeq" id="WP_224476756.1">
    <property type="nucleotide sequence ID" value="NZ_JAIUJS010000001.1"/>
</dbReference>
<dbReference type="InterPro" id="IPR029044">
    <property type="entry name" value="Nucleotide-diphossugar_trans"/>
</dbReference>
<dbReference type="Pfam" id="PF00535">
    <property type="entry name" value="Glycos_transf_2"/>
    <property type="match status" value="1"/>
</dbReference>
<comment type="similarity">
    <text evidence="1">Belongs to the glycosyltransferase 2 family.</text>
</comment>
<evidence type="ECO:0000313" key="7">
    <source>
        <dbReference type="Proteomes" id="UP001198402"/>
    </source>
</evidence>
<dbReference type="SUPFAM" id="SSF53448">
    <property type="entry name" value="Nucleotide-diphospho-sugar transferases"/>
    <property type="match status" value="1"/>
</dbReference>
<dbReference type="PANTHER" id="PTHR43630:SF1">
    <property type="entry name" value="POLY-BETA-1,6-N-ACETYL-D-GLUCOSAMINE SYNTHASE"/>
    <property type="match status" value="1"/>
</dbReference>
<dbReference type="Gene3D" id="3.90.550.10">
    <property type="entry name" value="Spore Coat Polysaccharide Biosynthesis Protein SpsA, Chain A"/>
    <property type="match status" value="1"/>
</dbReference>
<evidence type="ECO:0000259" key="5">
    <source>
        <dbReference type="Pfam" id="PF00535"/>
    </source>
</evidence>
<gene>
    <name evidence="6" type="ORF">LBV24_01065</name>
</gene>
<dbReference type="EMBL" id="JAIUJS010000001">
    <property type="protein sequence ID" value="MCA0151785.1"/>
    <property type="molecule type" value="Genomic_DNA"/>
</dbReference>
<name>A0ABS7XXP0_9FLAO</name>
<reference evidence="7" key="1">
    <citation type="submission" date="2023-07" db="EMBL/GenBank/DDBJ databases">
        <authorList>
            <person name="Yue Y."/>
        </authorList>
    </citation>
    <scope>NUCLEOTIDE SEQUENCE [LARGE SCALE GENOMIC DNA]</scope>
    <source>
        <strain evidence="7">2Y89</strain>
    </source>
</reference>
<organism evidence="6 7">
    <name type="scientific">Winogradskyella vincentii</name>
    <dbReference type="NCBI Taxonomy" id="2877122"/>
    <lineage>
        <taxon>Bacteria</taxon>
        <taxon>Pseudomonadati</taxon>
        <taxon>Bacteroidota</taxon>
        <taxon>Flavobacteriia</taxon>
        <taxon>Flavobacteriales</taxon>
        <taxon>Flavobacteriaceae</taxon>
        <taxon>Winogradskyella</taxon>
    </lineage>
</organism>
<keyword evidence="7" id="KW-1185">Reference proteome</keyword>
<feature type="transmembrane region" description="Helical" evidence="4">
    <location>
        <begin position="338"/>
        <end position="362"/>
    </location>
</feature>
<proteinExistence type="inferred from homology"/>
<sequence>MSLTTILFVAFIAVVSIQAGYYLCFLFSFAIKSSEKKLKHNLPLSVIICAKNEEENLKESLPTIINQKYGNFEIVLVNDSSSDNTLEVMKEFQSKHENISLVDVKVNEAFWGNKKYALTLGIKAAKNDFLVFTDADCTPVSEDWLANISGHFSNSKSIVLGYGAYSKKSYSLLNKLIRFETLMTALQYFSYTKLGIPYMGVGRNMAYRKELFFNNSGFKEHMHIKSGDDDLFINEVATSQNTAICYTKDSFTISQPKASFLDWFNQKRRHISTAKLYKPKHKFLLGLFYFSQIMFWIIALLCFIFINNWLILVLFLSRILILIVCTGLTSSKLNERDLIVFTPLLDLFLVISQLFIFIANLISKPKHWN</sequence>
<dbReference type="GO" id="GO:0016757">
    <property type="term" value="F:glycosyltransferase activity"/>
    <property type="evidence" value="ECO:0007669"/>
    <property type="project" value="UniProtKB-KW"/>
</dbReference>
<comment type="caution">
    <text evidence="6">The sequence shown here is derived from an EMBL/GenBank/DDBJ whole genome shotgun (WGS) entry which is preliminary data.</text>
</comment>
<keyword evidence="4" id="KW-1133">Transmembrane helix</keyword>
<accession>A0ABS7XXP0</accession>
<feature type="transmembrane region" description="Helical" evidence="4">
    <location>
        <begin position="6"/>
        <end position="31"/>
    </location>
</feature>